<dbReference type="PANTHER" id="PTHR43722:SF1">
    <property type="entry name" value="PROLINE IMINOPEPTIDASE"/>
    <property type="match status" value="1"/>
</dbReference>
<comment type="subcellular location">
    <subcellularLocation>
        <location evidence="2">Cytoplasm</location>
    </subcellularLocation>
</comment>
<evidence type="ECO:0000256" key="8">
    <source>
        <dbReference type="ARBA" id="ARBA00022670"/>
    </source>
</evidence>
<dbReference type="EMBL" id="CP136921">
    <property type="protein sequence ID" value="WOO34342.1"/>
    <property type="molecule type" value="Genomic_DNA"/>
</dbReference>
<organism evidence="12 13">
    <name type="scientific">Diaphorobacter limosus</name>
    <dbReference type="NCBI Taxonomy" id="3036128"/>
    <lineage>
        <taxon>Bacteria</taxon>
        <taxon>Pseudomonadati</taxon>
        <taxon>Pseudomonadota</taxon>
        <taxon>Betaproteobacteria</taxon>
        <taxon>Burkholderiales</taxon>
        <taxon>Comamonadaceae</taxon>
        <taxon>Diaphorobacter</taxon>
    </lineage>
</organism>
<gene>
    <name evidence="12" type="ORF">P4826_09855</name>
</gene>
<proteinExistence type="inferred from homology"/>
<name>A0ABZ0JAQ2_9BURK</name>
<reference evidence="12 13" key="1">
    <citation type="submission" date="2023-03" db="EMBL/GenBank/DDBJ databases">
        <title>Diaphorobacter basophil sp. nov., isolated from a sewage-treatment plant.</title>
        <authorList>
            <person name="Yang K."/>
        </authorList>
    </citation>
    <scope>NUCLEOTIDE SEQUENCE [LARGE SCALE GENOMIC DNA]</scope>
    <source>
        <strain evidence="12 13">Y-1</strain>
    </source>
</reference>
<evidence type="ECO:0000256" key="4">
    <source>
        <dbReference type="ARBA" id="ARBA00012568"/>
    </source>
</evidence>
<dbReference type="Gene3D" id="3.40.50.1820">
    <property type="entry name" value="alpha/beta hydrolase"/>
    <property type="match status" value="1"/>
</dbReference>
<evidence type="ECO:0000256" key="2">
    <source>
        <dbReference type="ARBA" id="ARBA00004496"/>
    </source>
</evidence>
<dbReference type="PRINTS" id="PR00111">
    <property type="entry name" value="ABHYDROLASE"/>
</dbReference>
<dbReference type="EC" id="3.4.11.5" evidence="4"/>
<comment type="similarity">
    <text evidence="3">Belongs to the peptidase S33 family.</text>
</comment>
<evidence type="ECO:0000256" key="9">
    <source>
        <dbReference type="ARBA" id="ARBA00022801"/>
    </source>
</evidence>
<dbReference type="SUPFAM" id="SSF53474">
    <property type="entry name" value="alpha/beta-Hydrolases"/>
    <property type="match status" value="1"/>
</dbReference>
<evidence type="ECO:0000256" key="10">
    <source>
        <dbReference type="ARBA" id="ARBA00029605"/>
    </source>
</evidence>
<evidence type="ECO:0000256" key="5">
    <source>
        <dbReference type="ARBA" id="ARBA00021843"/>
    </source>
</evidence>
<dbReference type="InterPro" id="IPR005944">
    <property type="entry name" value="Pro_iminopeptidase"/>
</dbReference>
<comment type="catalytic activity">
    <reaction evidence="1">
        <text>Release of N-terminal proline from a peptide.</text>
        <dbReference type="EC" id="3.4.11.5"/>
    </reaction>
</comment>
<keyword evidence="13" id="KW-1185">Reference proteome</keyword>
<evidence type="ECO:0000259" key="11">
    <source>
        <dbReference type="Pfam" id="PF00561"/>
    </source>
</evidence>
<evidence type="ECO:0000313" key="12">
    <source>
        <dbReference type="EMBL" id="WOO34342.1"/>
    </source>
</evidence>
<sequence length="351" mass="38185">MPRKINATLDVPHWPAPRRLARGGLHRMAWRDMGRGEPWLLLHGGPGSGCSPPLLAPFDLQCQRVIAPDQRGAGDSRPSGRTAANHLAALVADLEALRRHLGLERWSLLGGSWGTVVALAYARQHPDHVARPVLRGAFGLTRSEVGGLLLPSARPGKRVAQGDWPVPHGAALPQALSGLSQLLQSGAVTVPSLQAGRGWALRERRDALHGLRRSLRHLSGKDATAQRRLWAGLQRQQRRALAQLPRPRATPADRQAQARYRLQAHYLRHRGFVRPGELDAAVLALARHGVPVDWVHGRFDAICPPGNSRRWAAMGRPHARLQLVASGHLGAEPAMLRALRYCVAAAVGDSD</sequence>
<keyword evidence="9 12" id="KW-0378">Hydrolase</keyword>
<evidence type="ECO:0000256" key="1">
    <source>
        <dbReference type="ARBA" id="ARBA00001585"/>
    </source>
</evidence>
<dbReference type="InterPro" id="IPR029058">
    <property type="entry name" value="AB_hydrolase_fold"/>
</dbReference>
<accession>A0ABZ0JAQ2</accession>
<keyword evidence="7" id="KW-0963">Cytoplasm</keyword>
<evidence type="ECO:0000256" key="3">
    <source>
        <dbReference type="ARBA" id="ARBA00010088"/>
    </source>
</evidence>
<dbReference type="Proteomes" id="UP001303211">
    <property type="component" value="Chromosome"/>
</dbReference>
<dbReference type="PANTHER" id="PTHR43722">
    <property type="entry name" value="PROLINE IMINOPEPTIDASE"/>
    <property type="match status" value="1"/>
</dbReference>
<feature type="domain" description="AB hydrolase-1" evidence="11">
    <location>
        <begin position="40"/>
        <end position="329"/>
    </location>
</feature>
<dbReference type="Pfam" id="PF00561">
    <property type="entry name" value="Abhydrolase_1"/>
    <property type="match status" value="1"/>
</dbReference>
<protein>
    <recommendedName>
        <fullName evidence="5">Proline iminopeptidase</fullName>
        <ecNumber evidence="4">3.4.11.5</ecNumber>
    </recommendedName>
    <alternativeName>
        <fullName evidence="10">Prolyl aminopeptidase</fullName>
    </alternativeName>
</protein>
<keyword evidence="8" id="KW-0645">Protease</keyword>
<dbReference type="InterPro" id="IPR000073">
    <property type="entry name" value="AB_hydrolase_1"/>
</dbReference>
<dbReference type="RefSeq" id="WP_317703668.1">
    <property type="nucleotide sequence ID" value="NZ_CP136921.1"/>
</dbReference>
<keyword evidence="6" id="KW-0031">Aminopeptidase</keyword>
<evidence type="ECO:0000256" key="7">
    <source>
        <dbReference type="ARBA" id="ARBA00022490"/>
    </source>
</evidence>
<evidence type="ECO:0000313" key="13">
    <source>
        <dbReference type="Proteomes" id="UP001303211"/>
    </source>
</evidence>
<dbReference type="InterPro" id="IPR002410">
    <property type="entry name" value="Peptidase_S33"/>
</dbReference>
<dbReference type="GO" id="GO:0016787">
    <property type="term" value="F:hydrolase activity"/>
    <property type="evidence" value="ECO:0007669"/>
    <property type="project" value="UniProtKB-KW"/>
</dbReference>
<dbReference type="PRINTS" id="PR00793">
    <property type="entry name" value="PROAMNOPTASE"/>
</dbReference>
<evidence type="ECO:0000256" key="6">
    <source>
        <dbReference type="ARBA" id="ARBA00022438"/>
    </source>
</evidence>